<evidence type="ECO:0000313" key="4">
    <source>
        <dbReference type="Proteomes" id="UP000321617"/>
    </source>
</evidence>
<feature type="transmembrane region" description="Helical" evidence="1">
    <location>
        <begin position="23"/>
        <end position="42"/>
    </location>
</feature>
<reference evidence="3 4" key="1">
    <citation type="journal article" date="2013" name="Stand. Genomic Sci.">
        <title>Genomic Encyclopedia of Type Strains, Phase I: The one thousand microbial genomes (KMG-I) project.</title>
        <authorList>
            <person name="Kyrpides N.C."/>
            <person name="Woyke T."/>
            <person name="Eisen J.A."/>
            <person name="Garrity G."/>
            <person name="Lilburn T.G."/>
            <person name="Beck B.J."/>
            <person name="Whitman W.B."/>
            <person name="Hugenholtz P."/>
            <person name="Klenk H.P."/>
        </authorList>
    </citation>
    <scope>NUCLEOTIDE SEQUENCE [LARGE SCALE GENOMIC DNA]</scope>
    <source>
        <strain evidence="3 4">DSM 45044</strain>
    </source>
</reference>
<protein>
    <submittedName>
        <fullName evidence="3">Putative membrane protein</fullName>
    </submittedName>
</protein>
<dbReference type="Proteomes" id="UP000321617">
    <property type="component" value="Unassembled WGS sequence"/>
</dbReference>
<evidence type="ECO:0000313" key="3">
    <source>
        <dbReference type="EMBL" id="TWJ17107.1"/>
    </source>
</evidence>
<dbReference type="Pfam" id="PF09851">
    <property type="entry name" value="SHOCT"/>
    <property type="match status" value="1"/>
</dbReference>
<gene>
    <name evidence="3" type="ORF">LX16_0022</name>
</gene>
<evidence type="ECO:0000259" key="2">
    <source>
        <dbReference type="Pfam" id="PF09851"/>
    </source>
</evidence>
<comment type="caution">
    <text evidence="3">The sequence shown here is derived from an EMBL/GenBank/DDBJ whole genome shotgun (WGS) entry which is preliminary data.</text>
</comment>
<keyword evidence="1" id="KW-0472">Membrane</keyword>
<organism evidence="3 4">
    <name type="scientific">Stackebrandtia albiflava</name>
    <dbReference type="NCBI Taxonomy" id="406432"/>
    <lineage>
        <taxon>Bacteria</taxon>
        <taxon>Bacillati</taxon>
        <taxon>Actinomycetota</taxon>
        <taxon>Actinomycetes</taxon>
        <taxon>Glycomycetales</taxon>
        <taxon>Glycomycetaceae</taxon>
        <taxon>Stackebrandtia</taxon>
    </lineage>
</organism>
<feature type="domain" description="SHOCT" evidence="2">
    <location>
        <begin position="58"/>
        <end position="80"/>
    </location>
</feature>
<accession>A0A562VH34</accession>
<keyword evidence="1" id="KW-0812">Transmembrane</keyword>
<evidence type="ECO:0000256" key="1">
    <source>
        <dbReference type="SAM" id="Phobius"/>
    </source>
</evidence>
<dbReference type="AlphaFoldDB" id="A0A562VH34"/>
<dbReference type="RefSeq" id="WP_244615615.1">
    <property type="nucleotide sequence ID" value="NZ_BAABIJ010000009.1"/>
</dbReference>
<keyword evidence="4" id="KW-1185">Reference proteome</keyword>
<name>A0A562VH34_9ACTN</name>
<keyword evidence="1" id="KW-1133">Transmembrane helix</keyword>
<dbReference type="EMBL" id="VLLL01000001">
    <property type="protein sequence ID" value="TWJ17107.1"/>
    <property type="molecule type" value="Genomic_DNA"/>
</dbReference>
<proteinExistence type="predicted"/>
<dbReference type="InterPro" id="IPR018649">
    <property type="entry name" value="SHOCT"/>
</dbReference>
<sequence length="83" mass="9562">MTTVAHTILANGPHEYGFAPGPWFLLVPLFWAAVIVTVIVLVKRRGAQWRRHHGAEGVLRERFARGEVTEEEYRQRLEVLRAK</sequence>